<protein>
    <recommendedName>
        <fullName evidence="3">SAM-dependent methyltransferase</fullName>
    </recommendedName>
</protein>
<gene>
    <name evidence="1" type="ORF">B5F17_03470</name>
</gene>
<dbReference type="Pfam" id="PF12847">
    <property type="entry name" value="Methyltransf_18"/>
    <property type="match status" value="1"/>
</dbReference>
<evidence type="ECO:0008006" key="3">
    <source>
        <dbReference type="Google" id="ProtNLM"/>
    </source>
</evidence>
<proteinExistence type="predicted"/>
<dbReference type="Gene3D" id="3.40.50.150">
    <property type="entry name" value="Vaccinia Virus protein VP39"/>
    <property type="match status" value="1"/>
</dbReference>
<dbReference type="Proteomes" id="UP000195897">
    <property type="component" value="Unassembled WGS sequence"/>
</dbReference>
<dbReference type="InterPro" id="IPR029063">
    <property type="entry name" value="SAM-dependent_MTases_sf"/>
</dbReference>
<evidence type="ECO:0000313" key="1">
    <source>
        <dbReference type="EMBL" id="OUP53656.1"/>
    </source>
</evidence>
<comment type="caution">
    <text evidence="1">The sequence shown here is derived from an EMBL/GenBank/DDBJ whole genome shotgun (WGS) entry which is preliminary data.</text>
</comment>
<evidence type="ECO:0000313" key="2">
    <source>
        <dbReference type="Proteomes" id="UP000195897"/>
    </source>
</evidence>
<organism evidence="1 2">
    <name type="scientific">Butyricicoccus pullicaecorum</name>
    <dbReference type="NCBI Taxonomy" id="501571"/>
    <lineage>
        <taxon>Bacteria</taxon>
        <taxon>Bacillati</taxon>
        <taxon>Bacillota</taxon>
        <taxon>Clostridia</taxon>
        <taxon>Eubacteriales</taxon>
        <taxon>Butyricicoccaceae</taxon>
        <taxon>Butyricicoccus</taxon>
    </lineage>
</organism>
<reference evidence="2" key="1">
    <citation type="submission" date="2017-04" db="EMBL/GenBank/DDBJ databases">
        <title>Function of individual gut microbiota members based on whole genome sequencing of pure cultures obtained from chicken caecum.</title>
        <authorList>
            <person name="Medvecky M."/>
            <person name="Cejkova D."/>
            <person name="Polansky O."/>
            <person name="Karasova D."/>
            <person name="Kubasova T."/>
            <person name="Cizek A."/>
            <person name="Rychlik I."/>
        </authorList>
    </citation>
    <scope>NUCLEOTIDE SEQUENCE [LARGE SCALE GENOMIC DNA]</scope>
    <source>
        <strain evidence="2">An180</strain>
    </source>
</reference>
<sequence length="239" mass="26291">MTERTKENLTLTPRLQAIADRVSQGARLADIGTDHGHLPLWLLTQNRLTCAIASDLREGPLDHARDNARFHGLTDRVSFRLASGLEGIAPDECDTISIAGMGGETIAAILEAAPWTADGKHTLLLQPMTMLPQLRQWLWAHGYCIQEETVCQEGHRYYLIWTVCGGAERQDKPLEACVLSDALLRAPGAMAYLKALYARENRALSGMEQGQNTDAAMIEAQRTVVQTISRALEGLTCQL</sequence>
<dbReference type="SUPFAM" id="SSF53335">
    <property type="entry name" value="S-adenosyl-L-methionine-dependent methyltransferases"/>
    <property type="match status" value="1"/>
</dbReference>
<dbReference type="PANTHER" id="PTHR38451">
    <property type="entry name" value="TRNA (ADENINE(22)-N(1))-METHYLTRANSFERASE"/>
    <property type="match status" value="1"/>
</dbReference>
<dbReference type="RefSeq" id="WP_087370848.1">
    <property type="nucleotide sequence ID" value="NZ_NFKK01000003.1"/>
</dbReference>
<dbReference type="AlphaFoldDB" id="A0A1Y4LA95"/>
<name>A0A1Y4LA95_9FIRM</name>
<dbReference type="EMBL" id="NFKK01000003">
    <property type="protein sequence ID" value="OUP53656.1"/>
    <property type="molecule type" value="Genomic_DNA"/>
</dbReference>
<accession>A0A1Y4LA95</accession>
<dbReference type="PANTHER" id="PTHR38451:SF1">
    <property type="entry name" value="TRNA (ADENINE(22)-N(1))-METHYLTRANSFERASE"/>
    <property type="match status" value="1"/>
</dbReference>